<evidence type="ECO:0000256" key="2">
    <source>
        <dbReference type="ARBA" id="ARBA00008440"/>
    </source>
</evidence>
<keyword evidence="3" id="KW-1133">Transmembrane helix</keyword>
<dbReference type="InterPro" id="IPR003855">
    <property type="entry name" value="K+_transporter"/>
</dbReference>
<reference evidence="5" key="1">
    <citation type="journal article" date="2023" name="Plant J.">
        <title>Genome sequences and population genomics provide insights into the demographic history, inbreeding, and mutation load of two 'living fossil' tree species of Dipteronia.</title>
        <authorList>
            <person name="Feng Y."/>
            <person name="Comes H.P."/>
            <person name="Chen J."/>
            <person name="Zhu S."/>
            <person name="Lu R."/>
            <person name="Zhang X."/>
            <person name="Li P."/>
            <person name="Qiu J."/>
            <person name="Olsen K.M."/>
            <person name="Qiu Y."/>
        </authorList>
    </citation>
    <scope>NUCLEOTIDE SEQUENCE</scope>
    <source>
        <strain evidence="5">NBL</strain>
    </source>
</reference>
<feature type="transmembrane region" description="Helical" evidence="3">
    <location>
        <begin position="126"/>
        <end position="148"/>
    </location>
</feature>
<evidence type="ECO:0000256" key="1">
    <source>
        <dbReference type="ARBA" id="ARBA00004651"/>
    </source>
</evidence>
<comment type="similarity">
    <text evidence="2">Belongs to the HAK/KUP transporter (TC 2.A.72.3) family.</text>
</comment>
<dbReference type="InterPro" id="IPR053951">
    <property type="entry name" value="K_trans_N"/>
</dbReference>
<evidence type="ECO:0000256" key="3">
    <source>
        <dbReference type="SAM" id="Phobius"/>
    </source>
</evidence>
<organism evidence="5 6">
    <name type="scientific">Dipteronia sinensis</name>
    <dbReference type="NCBI Taxonomy" id="43782"/>
    <lineage>
        <taxon>Eukaryota</taxon>
        <taxon>Viridiplantae</taxon>
        <taxon>Streptophyta</taxon>
        <taxon>Embryophyta</taxon>
        <taxon>Tracheophyta</taxon>
        <taxon>Spermatophyta</taxon>
        <taxon>Magnoliopsida</taxon>
        <taxon>eudicotyledons</taxon>
        <taxon>Gunneridae</taxon>
        <taxon>Pentapetalae</taxon>
        <taxon>rosids</taxon>
        <taxon>malvids</taxon>
        <taxon>Sapindales</taxon>
        <taxon>Sapindaceae</taxon>
        <taxon>Hippocastanoideae</taxon>
        <taxon>Acereae</taxon>
        <taxon>Dipteronia</taxon>
    </lineage>
</organism>
<dbReference type="EMBL" id="JANJYJ010000004">
    <property type="protein sequence ID" value="KAK3219126.1"/>
    <property type="molecule type" value="Genomic_DNA"/>
</dbReference>
<keyword evidence="6" id="KW-1185">Reference proteome</keyword>
<sequence length="292" mass="32642">MTMVICRHAKVGLIPSEQAEDCDVSNYQIELPSNCSGAKRASKLKSMLENSHFAKLFLLFVTLLGTSMVIGDGILTPSISVLSAVGGIKEATSAITEDWIVWISVDVLVYLFTFEKLGTEKVGYTFASIICIWFVLIGGIGAVIKSFIMNNVEVNNLKLHTVLLLWIVYKSFYRSSVLANVCGGCTGSSYSKSSHDYMELLYNPAVPFVGVFSSGEGFTLDFRTAEKIGNAYDEQNKEKEHFKSMLIEKLKEFIIEDYKFHRKTLDPMKNIVELESEDLAEQQQHQAEQDVI</sequence>
<dbReference type="PANTHER" id="PTHR30540:SF87">
    <property type="entry name" value="POTASSIUM TRANSPORTER"/>
    <property type="match status" value="1"/>
</dbReference>
<feature type="domain" description="K+ potassium transporter integral membrane" evidence="4">
    <location>
        <begin position="46"/>
        <end position="143"/>
    </location>
</feature>
<comment type="caution">
    <text evidence="5">The sequence shown here is derived from an EMBL/GenBank/DDBJ whole genome shotgun (WGS) entry which is preliminary data.</text>
</comment>
<gene>
    <name evidence="5" type="ORF">Dsin_013096</name>
</gene>
<evidence type="ECO:0000259" key="4">
    <source>
        <dbReference type="Pfam" id="PF02705"/>
    </source>
</evidence>
<dbReference type="GO" id="GO:0015079">
    <property type="term" value="F:potassium ion transmembrane transporter activity"/>
    <property type="evidence" value="ECO:0007669"/>
    <property type="project" value="InterPro"/>
</dbReference>
<proteinExistence type="inferred from homology"/>
<accession>A0AAE0E8N3</accession>
<keyword evidence="3" id="KW-0472">Membrane</keyword>
<protein>
    <recommendedName>
        <fullName evidence="4">K+ potassium transporter integral membrane domain-containing protein</fullName>
    </recommendedName>
</protein>
<dbReference type="Proteomes" id="UP001281410">
    <property type="component" value="Unassembled WGS sequence"/>
</dbReference>
<comment type="subcellular location">
    <subcellularLocation>
        <location evidence="1">Cell membrane</location>
        <topology evidence="1">Multi-pass membrane protein</topology>
    </subcellularLocation>
</comment>
<name>A0AAE0E8N3_9ROSI</name>
<evidence type="ECO:0000313" key="5">
    <source>
        <dbReference type="EMBL" id="KAK3219126.1"/>
    </source>
</evidence>
<dbReference type="GO" id="GO:0005886">
    <property type="term" value="C:plasma membrane"/>
    <property type="evidence" value="ECO:0007669"/>
    <property type="project" value="UniProtKB-SubCell"/>
</dbReference>
<dbReference type="Pfam" id="PF02705">
    <property type="entry name" value="K_trans"/>
    <property type="match status" value="1"/>
</dbReference>
<feature type="transmembrane region" description="Helical" evidence="3">
    <location>
        <begin position="56"/>
        <end position="79"/>
    </location>
</feature>
<dbReference type="PANTHER" id="PTHR30540">
    <property type="entry name" value="OSMOTIC STRESS POTASSIUM TRANSPORTER"/>
    <property type="match status" value="1"/>
</dbReference>
<dbReference type="AlphaFoldDB" id="A0AAE0E8N3"/>
<keyword evidence="3" id="KW-0812">Transmembrane</keyword>
<evidence type="ECO:0000313" key="6">
    <source>
        <dbReference type="Proteomes" id="UP001281410"/>
    </source>
</evidence>